<dbReference type="NCBIfam" id="TIGR01640">
    <property type="entry name" value="F_box_assoc_1"/>
    <property type="match status" value="1"/>
</dbReference>
<protein>
    <submittedName>
        <fullName evidence="2">F-box protein 22</fullName>
    </submittedName>
</protein>
<evidence type="ECO:0000313" key="3">
    <source>
        <dbReference type="Proteomes" id="UP000501690"/>
    </source>
</evidence>
<dbReference type="Pfam" id="PF00646">
    <property type="entry name" value="F-box"/>
    <property type="match status" value="1"/>
</dbReference>
<name>A0A4D6NDX6_VIGUN</name>
<dbReference type="PANTHER" id="PTHR31672:SF13">
    <property type="entry name" value="F-BOX PROTEIN CPR30-LIKE"/>
    <property type="match status" value="1"/>
</dbReference>
<evidence type="ECO:0000259" key="1">
    <source>
        <dbReference type="SMART" id="SM00256"/>
    </source>
</evidence>
<dbReference type="InterPro" id="IPR017451">
    <property type="entry name" value="F-box-assoc_interact_dom"/>
</dbReference>
<evidence type="ECO:0000313" key="2">
    <source>
        <dbReference type="EMBL" id="QCE12063.1"/>
    </source>
</evidence>
<dbReference type="SUPFAM" id="SSF81383">
    <property type="entry name" value="F-box domain"/>
    <property type="match status" value="1"/>
</dbReference>
<dbReference type="Proteomes" id="UP000501690">
    <property type="component" value="Linkage Group LG10"/>
</dbReference>
<sequence>MNRPTLCEELQAEILSWLRVKTLLRFKCVSKSFHSLISDPWFVKLHLQRSPRGVDLLLEYLEDDNNLESRFLVPCHIGSLSDNHKATVAHDRTLGFDISGYGVIGSCNGLVCMAGRCKKDERCMFCVWNPATRETLEDLKCSFPIPSGHHPRRKVAFGYDDLSHAYKVVLMLDALDLNRRSIYRDVKVCNVGGNSCWRSVESFPAKTTMQGSGWGVYLNSTLNWVGLDLHDNHPHDSYITFDESVIVSLDLRNEKSSQFMLPQALHGICMNGICMRGSHSLGYDWDFHDCLGVLKDCLTVFFHDHNKRHISIWQMRDFGNHKSWSLSLNIAMQDLQIVSMPRPYLHPLIMLEENEVLFIEGTYKRIRRVIYDRSGNIVEHPQIHCNIFGIYPMTYVQSLVSQKSLGLCV</sequence>
<keyword evidence="3" id="KW-1185">Reference proteome</keyword>
<dbReference type="Pfam" id="PF07734">
    <property type="entry name" value="FBA_1"/>
    <property type="match status" value="1"/>
</dbReference>
<dbReference type="InterPro" id="IPR001810">
    <property type="entry name" value="F-box_dom"/>
</dbReference>
<reference evidence="2 3" key="1">
    <citation type="submission" date="2019-04" db="EMBL/GenBank/DDBJ databases">
        <title>An improved genome assembly and genetic linkage map for asparagus bean, Vigna unguiculata ssp. sesquipedialis.</title>
        <authorList>
            <person name="Xia Q."/>
            <person name="Zhang R."/>
            <person name="Dong Y."/>
        </authorList>
    </citation>
    <scope>NUCLEOTIDE SEQUENCE [LARGE SCALE GENOMIC DNA]</scope>
    <source>
        <tissue evidence="2">Leaf</tissue>
    </source>
</reference>
<dbReference type="InterPro" id="IPR036047">
    <property type="entry name" value="F-box-like_dom_sf"/>
</dbReference>
<dbReference type="EMBL" id="CP039354">
    <property type="protein sequence ID" value="QCE12063.1"/>
    <property type="molecule type" value="Genomic_DNA"/>
</dbReference>
<dbReference type="InterPro" id="IPR006527">
    <property type="entry name" value="F-box-assoc_dom_typ1"/>
</dbReference>
<dbReference type="SMART" id="SM00256">
    <property type="entry name" value="FBOX"/>
    <property type="match status" value="1"/>
</dbReference>
<accession>A0A4D6NDX6</accession>
<dbReference type="PANTHER" id="PTHR31672">
    <property type="entry name" value="BNACNNG10540D PROTEIN"/>
    <property type="match status" value="1"/>
</dbReference>
<feature type="domain" description="F-box" evidence="1">
    <location>
        <begin position="6"/>
        <end position="45"/>
    </location>
</feature>
<dbReference type="InterPro" id="IPR050796">
    <property type="entry name" value="SCF_F-box_component"/>
</dbReference>
<gene>
    <name evidence="2" type="ORF">DEO72_LG10g3303</name>
</gene>
<organism evidence="2 3">
    <name type="scientific">Vigna unguiculata</name>
    <name type="common">Cowpea</name>
    <dbReference type="NCBI Taxonomy" id="3917"/>
    <lineage>
        <taxon>Eukaryota</taxon>
        <taxon>Viridiplantae</taxon>
        <taxon>Streptophyta</taxon>
        <taxon>Embryophyta</taxon>
        <taxon>Tracheophyta</taxon>
        <taxon>Spermatophyta</taxon>
        <taxon>Magnoliopsida</taxon>
        <taxon>eudicotyledons</taxon>
        <taxon>Gunneridae</taxon>
        <taxon>Pentapetalae</taxon>
        <taxon>rosids</taxon>
        <taxon>fabids</taxon>
        <taxon>Fabales</taxon>
        <taxon>Fabaceae</taxon>
        <taxon>Papilionoideae</taxon>
        <taxon>50 kb inversion clade</taxon>
        <taxon>NPAAA clade</taxon>
        <taxon>indigoferoid/millettioid clade</taxon>
        <taxon>Phaseoleae</taxon>
        <taxon>Vigna</taxon>
    </lineage>
</organism>
<dbReference type="Gene3D" id="1.20.1280.50">
    <property type="match status" value="1"/>
</dbReference>
<dbReference type="AlphaFoldDB" id="A0A4D6NDX6"/>
<proteinExistence type="predicted"/>